<evidence type="ECO:0000313" key="3">
    <source>
        <dbReference type="EMBL" id="MCQ4081394.1"/>
    </source>
</evidence>
<feature type="compositionally biased region" description="Low complexity" evidence="1">
    <location>
        <begin position="27"/>
        <end position="37"/>
    </location>
</feature>
<feature type="region of interest" description="Disordered" evidence="1">
    <location>
        <begin position="106"/>
        <end position="143"/>
    </location>
</feature>
<dbReference type="EMBL" id="JANFNG010000007">
    <property type="protein sequence ID" value="MCQ4081394.1"/>
    <property type="molecule type" value="Genomic_DNA"/>
</dbReference>
<proteinExistence type="predicted"/>
<comment type="caution">
    <text evidence="3">The sequence shown here is derived from an EMBL/GenBank/DDBJ whole genome shotgun (WGS) entry which is preliminary data.</text>
</comment>
<feature type="transmembrane region" description="Helical" evidence="2">
    <location>
        <begin position="79"/>
        <end position="101"/>
    </location>
</feature>
<gene>
    <name evidence="3" type="ORF">NGB36_12490</name>
</gene>
<feature type="compositionally biased region" description="Gly residues" evidence="1">
    <location>
        <begin position="14"/>
        <end position="26"/>
    </location>
</feature>
<evidence type="ECO:0000313" key="4">
    <source>
        <dbReference type="Proteomes" id="UP001057702"/>
    </source>
</evidence>
<feature type="compositionally biased region" description="Polar residues" evidence="1">
    <location>
        <begin position="50"/>
        <end position="62"/>
    </location>
</feature>
<dbReference type="RefSeq" id="WP_255920290.1">
    <property type="nucleotide sequence ID" value="NZ_JANFNG010000007.1"/>
</dbReference>
<organism evidence="3 4">
    <name type="scientific">Streptomyces humicola</name>
    <dbReference type="NCBI Taxonomy" id="2953240"/>
    <lineage>
        <taxon>Bacteria</taxon>
        <taxon>Bacillati</taxon>
        <taxon>Actinomycetota</taxon>
        <taxon>Actinomycetes</taxon>
        <taxon>Kitasatosporales</taxon>
        <taxon>Streptomycetaceae</taxon>
        <taxon>Streptomyces</taxon>
    </lineage>
</organism>
<keyword evidence="4" id="KW-1185">Reference proteome</keyword>
<evidence type="ECO:0000256" key="1">
    <source>
        <dbReference type="SAM" id="MobiDB-lite"/>
    </source>
</evidence>
<keyword evidence="2" id="KW-0472">Membrane</keyword>
<keyword evidence="2" id="KW-0812">Transmembrane</keyword>
<accession>A0ABT1PUP2</accession>
<name>A0ABT1PUP2_9ACTN</name>
<sequence>MTEGPQQPNQPRPGGYGYPNVGGYGYPQGSPQQPSGSAWTPPSDGLGHGSTRQPRGGQNQPDWSALAERTESASRRRKLYMIGGGVLATAVIAGIVATAVISSDNHNKQAASGGSTGGQNAAGAPPQPTPTFSDVTPPPPPNPLAVLSNPKKDTAPLTPTGLFFGTQLTINGRQYTRATTDSATGCSGVAAGGLAGVLDSNGCDKVLRATYTRNGIAVTVGVAVFNSKSSADNAKAQYTGYVQPLAGGGVPSFCHATACSTSANSVGRYAYFTIAGFTNGSAVTSSDTQAPQAGTDIADFAFQRIVQRGENEAGG</sequence>
<keyword evidence="2" id="KW-1133">Transmembrane helix</keyword>
<dbReference type="Proteomes" id="UP001057702">
    <property type="component" value="Unassembled WGS sequence"/>
</dbReference>
<feature type="region of interest" description="Disordered" evidence="1">
    <location>
        <begin position="1"/>
        <end position="70"/>
    </location>
</feature>
<feature type="compositionally biased region" description="Low complexity" evidence="1">
    <location>
        <begin position="1"/>
        <end position="13"/>
    </location>
</feature>
<evidence type="ECO:0008006" key="5">
    <source>
        <dbReference type="Google" id="ProtNLM"/>
    </source>
</evidence>
<protein>
    <recommendedName>
        <fullName evidence="5">Tat pathway signal sequence domain protein</fullName>
    </recommendedName>
</protein>
<evidence type="ECO:0000256" key="2">
    <source>
        <dbReference type="SAM" id="Phobius"/>
    </source>
</evidence>
<reference evidence="3" key="1">
    <citation type="submission" date="2022-06" db="EMBL/GenBank/DDBJ databases">
        <title>Draft genome sequence of Streptomyces sp. RB6PN25 isolated from peat swamp forest in Thailand.</title>
        <authorList>
            <person name="Duangmal K."/>
            <person name="Klaysubun C."/>
        </authorList>
    </citation>
    <scope>NUCLEOTIDE SEQUENCE</scope>
    <source>
        <strain evidence="3">RB6PN25</strain>
    </source>
</reference>